<evidence type="ECO:0000256" key="2">
    <source>
        <dbReference type="ARBA" id="ARBA00022777"/>
    </source>
</evidence>
<protein>
    <recommendedName>
        <fullName evidence="7">Histidine kinase/HSP90-like ATPase domain-containing protein</fullName>
    </recommendedName>
</protein>
<dbReference type="PANTHER" id="PTHR24421">
    <property type="entry name" value="NITRATE/NITRITE SENSOR PROTEIN NARX-RELATED"/>
    <property type="match status" value="1"/>
</dbReference>
<feature type="compositionally biased region" description="Low complexity" evidence="4">
    <location>
        <begin position="67"/>
        <end position="86"/>
    </location>
</feature>
<dbReference type="AlphaFoldDB" id="A0A2I2KVA4"/>
<evidence type="ECO:0000313" key="5">
    <source>
        <dbReference type="EMBL" id="SNQ49603.1"/>
    </source>
</evidence>
<evidence type="ECO:0000313" key="6">
    <source>
        <dbReference type="Proteomes" id="UP000234331"/>
    </source>
</evidence>
<feature type="region of interest" description="Disordered" evidence="4">
    <location>
        <begin position="41"/>
        <end position="112"/>
    </location>
</feature>
<dbReference type="EMBL" id="FZMO01000279">
    <property type="protein sequence ID" value="SNQ49603.1"/>
    <property type="molecule type" value="Genomic_DNA"/>
</dbReference>
<organism evidence="5 6">
    <name type="scientific">Frankia canadensis</name>
    <dbReference type="NCBI Taxonomy" id="1836972"/>
    <lineage>
        <taxon>Bacteria</taxon>
        <taxon>Bacillati</taxon>
        <taxon>Actinomycetota</taxon>
        <taxon>Actinomycetes</taxon>
        <taxon>Frankiales</taxon>
        <taxon>Frankiaceae</taxon>
        <taxon>Frankia</taxon>
    </lineage>
</organism>
<name>A0A2I2KVA4_9ACTN</name>
<evidence type="ECO:0008006" key="7">
    <source>
        <dbReference type="Google" id="ProtNLM"/>
    </source>
</evidence>
<evidence type="ECO:0000256" key="4">
    <source>
        <dbReference type="SAM" id="MobiDB-lite"/>
    </source>
</evidence>
<dbReference type="Gene3D" id="3.30.565.10">
    <property type="entry name" value="Histidine kinase-like ATPase, C-terminal domain"/>
    <property type="match status" value="1"/>
</dbReference>
<sequence length="112" mass="11869">MLLLDVADDGAGFATDTPSPAGRYGLAGMRRRVTRVAGTLAIESAPGDGTTVNHPRLSDPDAPGLGRPPVVRRPSTRPVSRSARPAGFGRSARRPRHPAPGPTSSRPRQDRW</sequence>
<dbReference type="SUPFAM" id="SSF55874">
    <property type="entry name" value="ATPase domain of HSP90 chaperone/DNA topoisomerase II/histidine kinase"/>
    <property type="match status" value="1"/>
</dbReference>
<gene>
    <name evidence="5" type="ORF">FRACA_350027</name>
</gene>
<dbReference type="PANTHER" id="PTHR24421:SF62">
    <property type="entry name" value="SENSORY TRANSDUCTION HISTIDINE KINASE"/>
    <property type="match status" value="1"/>
</dbReference>
<keyword evidence="2" id="KW-0418">Kinase</keyword>
<dbReference type="GO" id="GO:0000160">
    <property type="term" value="P:phosphorelay signal transduction system"/>
    <property type="evidence" value="ECO:0007669"/>
    <property type="project" value="UniProtKB-KW"/>
</dbReference>
<dbReference type="InterPro" id="IPR050482">
    <property type="entry name" value="Sensor_HK_TwoCompSys"/>
</dbReference>
<keyword evidence="3" id="KW-0902">Two-component regulatory system</keyword>
<keyword evidence="6" id="KW-1185">Reference proteome</keyword>
<dbReference type="GO" id="GO:0016301">
    <property type="term" value="F:kinase activity"/>
    <property type="evidence" value="ECO:0007669"/>
    <property type="project" value="UniProtKB-KW"/>
</dbReference>
<dbReference type="Proteomes" id="UP000234331">
    <property type="component" value="Unassembled WGS sequence"/>
</dbReference>
<evidence type="ECO:0000256" key="3">
    <source>
        <dbReference type="ARBA" id="ARBA00023012"/>
    </source>
</evidence>
<reference evidence="5 6" key="1">
    <citation type="submission" date="2017-06" db="EMBL/GenBank/DDBJ databases">
        <authorList>
            <person name="Kim H.J."/>
            <person name="Triplett B.A."/>
        </authorList>
    </citation>
    <scope>NUCLEOTIDE SEQUENCE [LARGE SCALE GENOMIC DNA]</scope>
    <source>
        <strain evidence="5">FRACA_ARgP5</strain>
    </source>
</reference>
<evidence type="ECO:0000256" key="1">
    <source>
        <dbReference type="ARBA" id="ARBA00022679"/>
    </source>
</evidence>
<keyword evidence="1" id="KW-0808">Transferase</keyword>
<accession>A0A2I2KVA4</accession>
<dbReference type="InterPro" id="IPR036890">
    <property type="entry name" value="HATPase_C_sf"/>
</dbReference>
<proteinExistence type="predicted"/>
<dbReference type="CDD" id="cd16917">
    <property type="entry name" value="HATPase_UhpB-NarQ-NarX-like"/>
    <property type="match status" value="1"/>
</dbReference>